<dbReference type="InterPro" id="IPR029058">
    <property type="entry name" value="AB_hydrolase_fold"/>
</dbReference>
<evidence type="ECO:0000259" key="4">
    <source>
        <dbReference type="PROSITE" id="PS50075"/>
    </source>
</evidence>
<feature type="non-terminal residue" evidence="5">
    <location>
        <position position="2003"/>
    </location>
</feature>
<name>A0ABS0GPY7_9ACTN</name>
<dbReference type="CDD" id="cd19540">
    <property type="entry name" value="LCL_NRPS-like"/>
    <property type="match status" value="1"/>
</dbReference>
<dbReference type="CDD" id="cd05930">
    <property type="entry name" value="A_NRPS"/>
    <property type="match status" value="1"/>
</dbReference>
<sequence>DVVTVERLARWFGRVLELVTASPDLPVRAVDVVDPAERTLVLEAWNDTAAPTPDGTILDLFAAQVVAHPDVVAVTAGGASLTYAQLDARSDELAAGLVAGGVGVESVVALLLPRGVEIVAAMLAVWKAGGAYVPVDPELPAERIGYVVADSGARLVLAADDVDVDVAGVPVLRLTELSGDGGGGTFTAGSFTAGLVSSAGLAYVIYTSGSTGRPKGVGVTHGSLVNLVSVFGPLLGVGAGVGVLQFASFGFDASVWDVGVSLAGGGTLVIAGERERAEPWLLAGLPVQVASVVPSLLSVLSPEQLPAVRSLVVGAEAIGEQAARQWSAGRRLVNTYGPTEATVMVATGEVDPDRPGPVPFGAPIANTRLYVLDEALAPVPVGVAGELYVAGVGLARGYVGRPGLTGERFVACPYVPGQRMYRTGDLARWTEDGQLIFVGRADEQVKIRGFRIEPGEIETVLAQHPGIAQAAVLVRQDVPGDKRLVAYVVPAGDEVPGERLKTFLAGQLPEYMVPAAFVSLASLPLTVNGKLDRRALPAPGYTAGAGRPPASVQEELLCTAFADVLGIDTVGVDDSFFELGGHSLLAVSLVERLRVVGLSVSVRALFESPTPAGLAASATVSVRDNVPPNLIPAEAREITPEMLTLVELTGAEIDRVVASVDGGAANIADVYPLAPLQEGMLFHHLLAHGDGRDGYVTTRVLEFDSRERLDGFARGLQMIVDRHDIYRTAIVWDGLREPVQVVWRQATFPLVEHTVEPSDAEGLTRAASAGFDLGQAPLMNLHVAEAAQGRWSGVLRMHHLVQDHVGMDTLLDELRLIAAGRADELAPAPPFRNFVAQTRAVPRAEHERYFAELLGEVDEPTAPFGLLNVRGDGSDSSIVPVPVPDETVSALRDVSRRLGVSAATVLHVVWSRVLAVLSGRDDVVFGTVLFGRMNAGEGADRVLGPFINTLPVRARTDGLDVRAAVQAMRDQLGRLLEHEHAPLALAQQASGIAGDVPLFTALFNYRHLASGSRRAHGAGLGGIRRRAVPDHSNYPIGLSVNDHGTSGLSLTIEAVRPIDPVAVGLLMRTALERVVAALATQLDGGPATDLGSVDVLDGQERNRLLHGWNDTAASVPAATALDLFARHLAAEPDAPALIGDGLWLTYEQLDARSGEVAASLLAQGVGAESVVGVLLPRGAELVATLLGIWRAGAAYLPIDPGLPAERIAFMLSDSGARMVLSSRDVAAEAWDVPILWVEDLRGEVLSLPAINPAGLAYVIYTSGSTGTPKGVGATHGSAVNLAVAQIDRFGVTPDSRVLQFASVGFDAATSEVLMALCSGAALVVAPADELLPGAGLTEVIGRHRVSHATLPPALLGTLTTDELASVSTLVSAGEALERTLVDRWAPGRRFINAYGPTETTVCASMSFPLGEDDEPVIGVPIANGRIFVLDRHLTPVPVGVAGELYVAGVGVTRGYVGRPGLTAERFVACPYAPGERMYRTGDQARWTPDGQLVFLGRVDDQVKVRGFRIELGEIESVLAGHPSVAQAVVLVREDSPADKRLVAYLVPAEGEVSGEELKAFVGRLLPEYMVPAAFVTLPALPLTVNGKLDRRALPAPEYATGGGRAPATEQEELLCVAFAEVLGAESVGVDENFFELGGQSLLAVRLISRIRALLGVDLPMQVLFEIPTPAQLAARLGSTTGSRVVVRSGARPERPPLSFAQRRLWFLAQLEGPSAVYNLPVVTRLSGTVDVAALGAALRDVIVRHESLRTTLAVADGEPYQLIWSTDELAWAMEVHFVEPDELAGAVERATGYAFDLTMDVPIRATLFGTAPDEYVLVLVMHHVATDGWSMSPLVRDLSIAYAARSRGEAPGWQPLPAQYADYALWQRELLGDDSDPDSLLSAQVAYWRTALAGVPEELALPVDRSRAAVASHRGCQAPIRIPAQVHQRLVELARAEGSTAFMVVQAALAVLLSRLGAGTDIPIGSAVAGRTDEALDDLVGFFVNTLVIRTDLSGDPGFRQVL</sequence>
<dbReference type="NCBIfam" id="NF003417">
    <property type="entry name" value="PRK04813.1"/>
    <property type="match status" value="2"/>
</dbReference>
<dbReference type="NCBIfam" id="TIGR01733">
    <property type="entry name" value="AA-adenyl-dom"/>
    <property type="match status" value="2"/>
</dbReference>
<dbReference type="Pfam" id="PF00501">
    <property type="entry name" value="AMP-binding"/>
    <property type="match status" value="2"/>
</dbReference>
<proteinExistence type="predicted"/>
<dbReference type="Gene3D" id="3.30.559.30">
    <property type="entry name" value="Nonribosomal peptide synthetase, condensation domain"/>
    <property type="match status" value="3"/>
</dbReference>
<dbReference type="RefSeq" id="WP_196199894.1">
    <property type="nucleotide sequence ID" value="NZ_JADPUN010000064.1"/>
</dbReference>
<feature type="non-terminal residue" evidence="5">
    <location>
        <position position="1"/>
    </location>
</feature>
<evidence type="ECO:0000256" key="3">
    <source>
        <dbReference type="ARBA" id="ARBA00022553"/>
    </source>
</evidence>
<dbReference type="Gene3D" id="3.40.50.980">
    <property type="match status" value="4"/>
</dbReference>
<dbReference type="Pfam" id="PF13193">
    <property type="entry name" value="AMP-binding_C"/>
    <property type="match status" value="2"/>
</dbReference>
<dbReference type="InterPro" id="IPR025110">
    <property type="entry name" value="AMP-bd_C"/>
</dbReference>
<dbReference type="Proteomes" id="UP000638560">
    <property type="component" value="Unassembled WGS sequence"/>
</dbReference>
<dbReference type="EMBL" id="JADPUN010000064">
    <property type="protein sequence ID" value="MBF9128235.1"/>
    <property type="molecule type" value="Genomic_DNA"/>
</dbReference>
<dbReference type="Gene3D" id="3.30.300.30">
    <property type="match status" value="2"/>
</dbReference>
<dbReference type="InterPro" id="IPR010071">
    <property type="entry name" value="AA_adenyl_dom"/>
</dbReference>
<dbReference type="Gene3D" id="2.30.38.10">
    <property type="entry name" value="Luciferase, Domain 3"/>
    <property type="match status" value="2"/>
</dbReference>
<evidence type="ECO:0000313" key="5">
    <source>
        <dbReference type="EMBL" id="MBF9128235.1"/>
    </source>
</evidence>
<feature type="domain" description="Carrier" evidence="4">
    <location>
        <begin position="548"/>
        <end position="622"/>
    </location>
</feature>
<dbReference type="InterPro" id="IPR001242">
    <property type="entry name" value="Condensation_dom"/>
</dbReference>
<dbReference type="PANTHER" id="PTHR45527:SF1">
    <property type="entry name" value="FATTY ACID SYNTHASE"/>
    <property type="match status" value="1"/>
</dbReference>
<dbReference type="InterPro" id="IPR020845">
    <property type="entry name" value="AMP-binding_CS"/>
</dbReference>
<dbReference type="Pfam" id="PF00550">
    <property type="entry name" value="PP-binding"/>
    <property type="match status" value="2"/>
</dbReference>
<comment type="cofactor">
    <cofactor evidence="1">
        <name>pantetheine 4'-phosphate</name>
        <dbReference type="ChEBI" id="CHEBI:47942"/>
    </cofactor>
</comment>
<dbReference type="Gene3D" id="1.10.1200.10">
    <property type="entry name" value="ACP-like"/>
    <property type="match status" value="1"/>
</dbReference>
<feature type="domain" description="Carrier" evidence="4">
    <location>
        <begin position="1605"/>
        <end position="1680"/>
    </location>
</feature>
<dbReference type="CDD" id="cd19544">
    <property type="entry name" value="E-C_NRPS"/>
    <property type="match status" value="1"/>
</dbReference>
<dbReference type="Gene3D" id="3.30.559.10">
    <property type="entry name" value="Chloramphenicol acetyltransferase-like domain"/>
    <property type="match status" value="2"/>
</dbReference>
<keyword evidence="6" id="KW-1185">Reference proteome</keyword>
<keyword evidence="2" id="KW-0596">Phosphopantetheine</keyword>
<protein>
    <submittedName>
        <fullName evidence="5">Amino acid adenylation domain-containing protein</fullName>
    </submittedName>
</protein>
<dbReference type="SUPFAM" id="SSF52777">
    <property type="entry name" value="CoA-dependent acyltransferases"/>
    <property type="match status" value="4"/>
</dbReference>
<dbReference type="PROSITE" id="PS00455">
    <property type="entry name" value="AMP_BINDING"/>
    <property type="match status" value="2"/>
</dbReference>
<dbReference type="Gene3D" id="3.40.50.1820">
    <property type="entry name" value="alpha/beta hydrolase"/>
    <property type="match status" value="1"/>
</dbReference>
<dbReference type="SMART" id="SM00823">
    <property type="entry name" value="PKS_PP"/>
    <property type="match status" value="2"/>
</dbReference>
<dbReference type="PANTHER" id="PTHR45527">
    <property type="entry name" value="NONRIBOSOMAL PEPTIDE SYNTHETASE"/>
    <property type="match status" value="1"/>
</dbReference>
<dbReference type="InterPro" id="IPR036736">
    <property type="entry name" value="ACP-like_sf"/>
</dbReference>
<comment type="caution">
    <text evidence="5">The sequence shown here is derived from an EMBL/GenBank/DDBJ whole genome shotgun (WGS) entry which is preliminary data.</text>
</comment>
<dbReference type="InterPro" id="IPR009081">
    <property type="entry name" value="PP-bd_ACP"/>
</dbReference>
<dbReference type="InterPro" id="IPR000873">
    <property type="entry name" value="AMP-dep_synth/lig_dom"/>
</dbReference>
<dbReference type="InterPro" id="IPR020806">
    <property type="entry name" value="PKS_PP-bd"/>
</dbReference>
<evidence type="ECO:0000313" key="6">
    <source>
        <dbReference type="Proteomes" id="UP000638560"/>
    </source>
</evidence>
<dbReference type="SUPFAM" id="SSF47336">
    <property type="entry name" value="ACP-like"/>
    <property type="match status" value="2"/>
</dbReference>
<evidence type="ECO:0000256" key="1">
    <source>
        <dbReference type="ARBA" id="ARBA00001957"/>
    </source>
</evidence>
<keyword evidence="3" id="KW-0597">Phosphoprotein</keyword>
<dbReference type="InterPro" id="IPR023213">
    <property type="entry name" value="CAT-like_dom_sf"/>
</dbReference>
<dbReference type="Pfam" id="PF00668">
    <property type="entry name" value="Condensation"/>
    <property type="match status" value="2"/>
</dbReference>
<evidence type="ECO:0000256" key="2">
    <source>
        <dbReference type="ARBA" id="ARBA00022450"/>
    </source>
</evidence>
<accession>A0ABS0GPY7</accession>
<dbReference type="InterPro" id="IPR045851">
    <property type="entry name" value="AMP-bd_C_sf"/>
</dbReference>
<dbReference type="SUPFAM" id="SSF56801">
    <property type="entry name" value="Acetyl-CoA synthetase-like"/>
    <property type="match status" value="2"/>
</dbReference>
<gene>
    <name evidence="5" type="ORF">I0C86_04385</name>
</gene>
<dbReference type="PROSITE" id="PS50075">
    <property type="entry name" value="CARRIER"/>
    <property type="match status" value="2"/>
</dbReference>
<organism evidence="5 6">
    <name type="scientific">Plantactinospora alkalitolerans</name>
    <dbReference type="NCBI Taxonomy" id="2789879"/>
    <lineage>
        <taxon>Bacteria</taxon>
        <taxon>Bacillati</taxon>
        <taxon>Actinomycetota</taxon>
        <taxon>Actinomycetes</taxon>
        <taxon>Micromonosporales</taxon>
        <taxon>Micromonosporaceae</taxon>
        <taxon>Plantactinospora</taxon>
    </lineage>
</organism>
<reference evidence="5 6" key="1">
    <citation type="submission" date="2020-11" db="EMBL/GenBank/DDBJ databases">
        <title>A novel isolate from a Black sea contaminated sediment with potential to produce alkanes: Plantactinospora alkalitolerans sp. nov.</title>
        <authorList>
            <person name="Carro L."/>
            <person name="Veyisoglu A."/>
            <person name="Guven K."/>
            <person name="Schumann P."/>
            <person name="Klenk H.-P."/>
            <person name="Sahin N."/>
        </authorList>
    </citation>
    <scope>NUCLEOTIDE SEQUENCE [LARGE SCALE GENOMIC DNA]</scope>
    <source>
        <strain evidence="5 6">S1510</strain>
    </source>
</reference>